<dbReference type="SUPFAM" id="SSF141868">
    <property type="entry name" value="EAL domain-like"/>
    <property type="match status" value="1"/>
</dbReference>
<dbReference type="Gene3D" id="3.30.70.270">
    <property type="match status" value="1"/>
</dbReference>
<dbReference type="Pfam" id="PF01590">
    <property type="entry name" value="GAF"/>
    <property type="match status" value="1"/>
</dbReference>
<dbReference type="EMBL" id="CP000697">
    <property type="protein sequence ID" value="ABQ29746.1"/>
    <property type="molecule type" value="Genomic_DNA"/>
</dbReference>
<proteinExistence type="predicted"/>
<dbReference type="PROSITE" id="PS50113">
    <property type="entry name" value="PAC"/>
    <property type="match status" value="1"/>
</dbReference>
<dbReference type="Gene3D" id="3.30.450.40">
    <property type="match status" value="2"/>
</dbReference>
<dbReference type="Proteomes" id="UP000000245">
    <property type="component" value="Chromosome"/>
</dbReference>
<feature type="domain" description="GGDEF" evidence="4">
    <location>
        <begin position="706"/>
        <end position="844"/>
    </location>
</feature>
<dbReference type="InterPro" id="IPR035919">
    <property type="entry name" value="EAL_sf"/>
</dbReference>
<protein>
    <submittedName>
        <fullName evidence="5">Diguanylate cyclase/phosphodiesterase with PAS/PAC sensor(S)</fullName>
    </submittedName>
</protein>
<dbReference type="InterPro" id="IPR013655">
    <property type="entry name" value="PAS_fold_3"/>
</dbReference>
<reference evidence="5 6" key="1">
    <citation type="submission" date="2007-05" db="EMBL/GenBank/DDBJ databases">
        <title>Complete sequence of chromosome of Acidiphilium cryptum JF-5.</title>
        <authorList>
            <consortium name="US DOE Joint Genome Institute"/>
            <person name="Copeland A."/>
            <person name="Lucas S."/>
            <person name="Lapidus A."/>
            <person name="Barry K."/>
            <person name="Detter J.C."/>
            <person name="Glavina del Rio T."/>
            <person name="Hammon N."/>
            <person name="Israni S."/>
            <person name="Dalin E."/>
            <person name="Tice H."/>
            <person name="Pitluck S."/>
            <person name="Sims D."/>
            <person name="Brettin T."/>
            <person name="Bruce D."/>
            <person name="Han C."/>
            <person name="Schmutz J."/>
            <person name="Larimer F."/>
            <person name="Land M."/>
            <person name="Hauser L."/>
            <person name="Kyrpides N."/>
            <person name="Kim E."/>
            <person name="Magnuson T."/>
            <person name="Richardson P."/>
        </authorList>
    </citation>
    <scope>NUCLEOTIDE SEQUENCE [LARGE SCALE GENOMIC DNA]</scope>
    <source>
        <strain evidence="5 6">JF-5</strain>
    </source>
</reference>
<dbReference type="SMART" id="SM00065">
    <property type="entry name" value="GAF"/>
    <property type="match status" value="2"/>
</dbReference>
<dbReference type="PANTHER" id="PTHR44757:SF2">
    <property type="entry name" value="BIOFILM ARCHITECTURE MAINTENANCE PROTEIN MBAA"/>
    <property type="match status" value="1"/>
</dbReference>
<feature type="domain" description="EAL" evidence="3">
    <location>
        <begin position="853"/>
        <end position="1105"/>
    </location>
</feature>
<feature type="domain" description="PAC" evidence="2">
    <location>
        <begin position="622"/>
        <end position="674"/>
    </location>
</feature>
<dbReference type="Gene3D" id="3.30.450.20">
    <property type="entry name" value="PAS domain"/>
    <property type="match status" value="1"/>
</dbReference>
<dbReference type="InterPro" id="IPR029016">
    <property type="entry name" value="GAF-like_dom_sf"/>
</dbReference>
<dbReference type="SUPFAM" id="SSF55781">
    <property type="entry name" value="GAF domain-like"/>
    <property type="match status" value="2"/>
</dbReference>
<evidence type="ECO:0000259" key="3">
    <source>
        <dbReference type="PROSITE" id="PS50883"/>
    </source>
</evidence>
<dbReference type="PROSITE" id="PS50887">
    <property type="entry name" value="GGDEF"/>
    <property type="match status" value="1"/>
</dbReference>
<dbReference type="PROSITE" id="PS50112">
    <property type="entry name" value="PAS"/>
    <property type="match status" value="1"/>
</dbReference>
<dbReference type="InterPro" id="IPR052155">
    <property type="entry name" value="Biofilm_reg_signaling"/>
</dbReference>
<evidence type="ECO:0000259" key="4">
    <source>
        <dbReference type="PROSITE" id="PS50887"/>
    </source>
</evidence>
<organism evidence="5 6">
    <name type="scientific">Acidiphilium cryptum (strain JF-5)</name>
    <dbReference type="NCBI Taxonomy" id="349163"/>
    <lineage>
        <taxon>Bacteria</taxon>
        <taxon>Pseudomonadati</taxon>
        <taxon>Pseudomonadota</taxon>
        <taxon>Alphaproteobacteria</taxon>
        <taxon>Acetobacterales</taxon>
        <taxon>Acidocellaceae</taxon>
        <taxon>Acidiphilium</taxon>
    </lineage>
</organism>
<dbReference type="SMART" id="SM00267">
    <property type="entry name" value="GGDEF"/>
    <property type="match status" value="1"/>
</dbReference>
<dbReference type="PROSITE" id="PS50883">
    <property type="entry name" value="EAL"/>
    <property type="match status" value="1"/>
</dbReference>
<feature type="domain" description="PAS" evidence="1">
    <location>
        <begin position="546"/>
        <end position="620"/>
    </location>
</feature>
<dbReference type="InterPro" id="IPR001610">
    <property type="entry name" value="PAC"/>
</dbReference>
<sequence>MTMRAGACLLSPAKAGEARLPSDDTETRRLAALGRYDIVGTPAEESFDRFARLAAHGLDMPIATVSFADASRHWLKAKVGTDLECMPRGTVFCEHTIGTDSPLVVPDAREDERFRDNPLVADFPHIRFYAGAPIITPDGYRIGSMCVLSPEPRAEFDASSRKFLTELAQSVMTELELRRLNREQAKVSADLAFWNRLSEAIADAANFDAALDHALACCAERAGAAICFLVAFHPAYRMLEYVKSHIAQDSDLADFDMTPWFAGHPVDTISFGAALVEGRMYDSGPMMDADPGPAYPRLRELVRAGIRRQVVHPFDLADRRFGLVLDFRSPAIAEETHGLILEFVARLTPLLLGRLREDALERANRALRTIHEATEAFAHATTAQAVFDAACRLAVETGGYNTCWVGLAQHDPEKSVSLAASAGRGTGYVAQLRLSWADVPNGRGPAGTAIRERRISRWRDIAVDPRFEPWRHKALASGFRSCISLPFGGAGIPAAGALTLYSSDPMAFGEEERDLLVELTANMTKALQAFTTRQERDDALMAHSMSERRIDRLLAATGVVLYALALHGDEAVLVDMSENIVDMLGYATGNIRGLDWWRNHVHPEDLPQAALGVPRTVESGQFVHRYRIRHQNGGYRWIHDEKTLQRDAAGNPVGIVGVWIDITERREAEEQIYRLAHIDPLTELPNRRLLNERLREVLIEARRTGVQGALLFIDLDRFKTINDMLGHSAGDSALRQAAQRLRQAVRAADTIARVGGDEFVVLIADAGSTVADAADHAATIARKMIDALTARPISIGEREYHLGASIGFTMFPKPDDTIDTLIREADTAMYQAKAGEADVVMFRQSMHLSIVARHAIEDEIRSALKAGRFEIWLQDQVELGGKPVGAEVLLRLRDRDGRIAVPSEFIGIAESSGLIVPLGRWLLREACALLARAHRDRPDWRLSVNVSPRQFRDPAFVTDVIAALDISGVPADRLTLEITENLLIRDTFEIARIMGILADRGVRFSVDDFGTGYSSLHYLRQLPIHEIKIDRGFIGQVPDDASSVAIVEAILAMARRLDLDVVAEGVETPEHVAFLKARGCPRMQGYFFACPIPVSEWLERSAHTPDAGVANARR</sequence>
<dbReference type="InterPro" id="IPR035965">
    <property type="entry name" value="PAS-like_dom_sf"/>
</dbReference>
<dbReference type="InterPro" id="IPR001633">
    <property type="entry name" value="EAL_dom"/>
</dbReference>
<evidence type="ECO:0000313" key="5">
    <source>
        <dbReference type="EMBL" id="ABQ29746.1"/>
    </source>
</evidence>
<dbReference type="NCBIfam" id="TIGR00254">
    <property type="entry name" value="GGDEF"/>
    <property type="match status" value="1"/>
</dbReference>
<dbReference type="Pfam" id="PF00990">
    <property type="entry name" value="GGDEF"/>
    <property type="match status" value="1"/>
</dbReference>
<dbReference type="CDD" id="cd01948">
    <property type="entry name" value="EAL"/>
    <property type="match status" value="1"/>
</dbReference>
<dbReference type="AlphaFoldDB" id="A5FVW4"/>
<dbReference type="NCBIfam" id="TIGR00229">
    <property type="entry name" value="sensory_box"/>
    <property type="match status" value="1"/>
</dbReference>
<dbReference type="SUPFAM" id="SSF55785">
    <property type="entry name" value="PYP-like sensor domain (PAS domain)"/>
    <property type="match status" value="1"/>
</dbReference>
<dbReference type="InterPro" id="IPR000160">
    <property type="entry name" value="GGDEF_dom"/>
</dbReference>
<evidence type="ECO:0000259" key="2">
    <source>
        <dbReference type="PROSITE" id="PS50113"/>
    </source>
</evidence>
<dbReference type="HOGENOM" id="CLU_000445_139_1_5"/>
<accession>A5FVW4</accession>
<dbReference type="InterPro" id="IPR003018">
    <property type="entry name" value="GAF"/>
</dbReference>
<evidence type="ECO:0000259" key="1">
    <source>
        <dbReference type="PROSITE" id="PS50112"/>
    </source>
</evidence>
<dbReference type="eggNOG" id="COG5001">
    <property type="taxonomic scope" value="Bacteria"/>
</dbReference>
<dbReference type="Pfam" id="PF08447">
    <property type="entry name" value="PAS_3"/>
    <property type="match status" value="1"/>
</dbReference>
<dbReference type="Gene3D" id="3.20.20.450">
    <property type="entry name" value="EAL domain"/>
    <property type="match status" value="1"/>
</dbReference>
<dbReference type="STRING" id="349163.Acry_0522"/>
<dbReference type="SMART" id="SM00086">
    <property type="entry name" value="PAC"/>
    <property type="match status" value="1"/>
</dbReference>
<dbReference type="InterPro" id="IPR029787">
    <property type="entry name" value="Nucleotide_cyclase"/>
</dbReference>
<dbReference type="KEGG" id="acr:Acry_0522"/>
<dbReference type="CDD" id="cd00130">
    <property type="entry name" value="PAS"/>
    <property type="match status" value="1"/>
</dbReference>
<dbReference type="Pfam" id="PF00563">
    <property type="entry name" value="EAL"/>
    <property type="match status" value="1"/>
</dbReference>
<dbReference type="SUPFAM" id="SSF55073">
    <property type="entry name" value="Nucleotide cyclase"/>
    <property type="match status" value="1"/>
</dbReference>
<name>A5FVW4_ACICJ</name>
<dbReference type="CDD" id="cd01949">
    <property type="entry name" value="GGDEF"/>
    <property type="match status" value="1"/>
</dbReference>
<dbReference type="PANTHER" id="PTHR44757">
    <property type="entry name" value="DIGUANYLATE CYCLASE DGCP"/>
    <property type="match status" value="1"/>
</dbReference>
<keyword evidence="6" id="KW-1185">Reference proteome</keyword>
<gene>
    <name evidence="5" type="ordered locus">Acry_0522</name>
</gene>
<dbReference type="InterPro" id="IPR000014">
    <property type="entry name" value="PAS"/>
</dbReference>
<dbReference type="InterPro" id="IPR000700">
    <property type="entry name" value="PAS-assoc_C"/>
</dbReference>
<dbReference type="InterPro" id="IPR043128">
    <property type="entry name" value="Rev_trsase/Diguanyl_cyclase"/>
</dbReference>
<dbReference type="Pfam" id="PF13185">
    <property type="entry name" value="GAF_2"/>
    <property type="match status" value="1"/>
</dbReference>
<evidence type="ECO:0000313" key="6">
    <source>
        <dbReference type="Proteomes" id="UP000000245"/>
    </source>
</evidence>
<dbReference type="SMART" id="SM00052">
    <property type="entry name" value="EAL"/>
    <property type="match status" value="1"/>
</dbReference>
<dbReference type="eggNOG" id="COG2203">
    <property type="taxonomic scope" value="Bacteria"/>
</dbReference>